<dbReference type="EMBL" id="JAEUBD010001178">
    <property type="protein sequence ID" value="KAH3664993.1"/>
    <property type="molecule type" value="Genomic_DNA"/>
</dbReference>
<dbReference type="GO" id="GO:0051082">
    <property type="term" value="F:unfolded protein binding"/>
    <property type="evidence" value="ECO:0007669"/>
    <property type="project" value="TreeGrafter"/>
</dbReference>
<reference evidence="2" key="2">
    <citation type="submission" date="2021-01" db="EMBL/GenBank/DDBJ databases">
        <authorList>
            <person name="Schikora-Tamarit M.A."/>
        </authorList>
    </citation>
    <scope>NUCLEOTIDE SEQUENCE</scope>
    <source>
        <strain evidence="2">NCAIM Y.01608</strain>
    </source>
</reference>
<gene>
    <name evidence="2" type="ORF">OGATHE_003808</name>
</gene>
<reference evidence="2" key="1">
    <citation type="journal article" date="2021" name="Open Biol.">
        <title>Shared evolutionary footprints suggest mitochondrial oxidative damage underlies multiple complex I losses in fungi.</title>
        <authorList>
            <person name="Schikora-Tamarit M.A."/>
            <person name="Marcet-Houben M."/>
            <person name="Nosek J."/>
            <person name="Gabaldon T."/>
        </authorList>
    </citation>
    <scope>NUCLEOTIDE SEQUENCE</scope>
    <source>
        <strain evidence="2">NCAIM Y.01608</strain>
    </source>
</reference>
<dbReference type="GO" id="GO:0070072">
    <property type="term" value="P:vacuolar proton-transporting V-type ATPase complex assembly"/>
    <property type="evidence" value="ECO:0007669"/>
    <property type="project" value="InterPro"/>
</dbReference>
<proteinExistence type="predicted"/>
<protein>
    <recommendedName>
        <fullName evidence="1">Vacuolar ATPase assembly protein VMA22</fullName>
    </recommendedName>
</protein>
<dbReference type="PANTHER" id="PTHR31996">
    <property type="entry name" value="COILED-COIL DOMAIN-CONTAINING PROTEIN 115"/>
    <property type="match status" value="1"/>
</dbReference>
<dbReference type="PANTHER" id="PTHR31996:SF2">
    <property type="entry name" value="COILED-COIL DOMAIN-CONTAINING PROTEIN 115"/>
    <property type="match status" value="1"/>
</dbReference>
<dbReference type="Proteomes" id="UP000788993">
    <property type="component" value="Unassembled WGS sequence"/>
</dbReference>
<dbReference type="InterPro" id="IPR040357">
    <property type="entry name" value="Vma22/CCDC115"/>
</dbReference>
<evidence type="ECO:0000313" key="2">
    <source>
        <dbReference type="EMBL" id="KAH3664993.1"/>
    </source>
</evidence>
<keyword evidence="3" id="KW-1185">Reference proteome</keyword>
<accession>A0A9P8P3P8</accession>
<name>A0A9P8P3P8_9ASCO</name>
<comment type="caution">
    <text evidence="2">The sequence shown here is derived from an EMBL/GenBank/DDBJ whole genome shotgun (WGS) entry which is preliminary data.</text>
</comment>
<sequence length="135" mass="15571">MTDLLKPVNSNKPLTATQEKQIRVLGLVSEYYNVYQKLEQVLKRGFVDLARANYEANTRYQNFLDHREMQRLVDVDWTNAQIILCNREDGLSKSRKMFSGGLVPLSLRTAQSDFADSLELIVQLAKIRHKITQLS</sequence>
<evidence type="ECO:0000256" key="1">
    <source>
        <dbReference type="ARBA" id="ARBA00093634"/>
    </source>
</evidence>
<dbReference type="Pfam" id="PF21730">
    <property type="entry name" value="Vma22_CCDC115"/>
    <property type="match status" value="1"/>
</dbReference>
<dbReference type="AlphaFoldDB" id="A0A9P8P3P8"/>
<organism evidence="2 3">
    <name type="scientific">Ogataea polymorpha</name>
    <dbReference type="NCBI Taxonomy" id="460523"/>
    <lineage>
        <taxon>Eukaryota</taxon>
        <taxon>Fungi</taxon>
        <taxon>Dikarya</taxon>
        <taxon>Ascomycota</taxon>
        <taxon>Saccharomycotina</taxon>
        <taxon>Pichiomycetes</taxon>
        <taxon>Pichiales</taxon>
        <taxon>Pichiaceae</taxon>
        <taxon>Ogataea</taxon>
    </lineage>
</organism>
<evidence type="ECO:0000313" key="3">
    <source>
        <dbReference type="Proteomes" id="UP000788993"/>
    </source>
</evidence>